<dbReference type="PROSITE" id="PS00135">
    <property type="entry name" value="TRYPSIN_SER"/>
    <property type="match status" value="1"/>
</dbReference>
<sequence>MPMSKSRLAWLLPALLSAMPAVAGNRLLFGHDDRVAVVPDRRPWQAIGQLESRSGQLCTGTLIAPDIVLSAGHCLIDEHGRFDPAVAFRLAQHGEAQAALGEPVLAFVDRRLMDGLSPARGGGVAISPEAAPYDIALVRLRAPIAPAAATLPLFGGDARALRVALRATGWHVSQAGYPEDDSGHLKAHLDCKVSALLGSARLTHRCDTLGGDSGSPLLLEVAGAPVVAAVQSSAPDAADRARADNVAVPVLRLGGALAWLRAADKENAP</sequence>
<feature type="signal peptide" evidence="4">
    <location>
        <begin position="1"/>
        <end position="23"/>
    </location>
</feature>
<comment type="caution">
    <text evidence="6">The sequence shown here is derived from an EMBL/GenBank/DDBJ whole genome shotgun (WGS) entry which is preliminary data.</text>
</comment>
<dbReference type="PANTHER" id="PTHR15462:SF8">
    <property type="entry name" value="SERINE PROTEASE"/>
    <property type="match status" value="1"/>
</dbReference>
<protein>
    <submittedName>
        <fullName evidence="6">Trypsin-like serine protease</fullName>
    </submittedName>
</protein>
<dbReference type="InterPro" id="IPR050966">
    <property type="entry name" value="Glutamyl_endopeptidase"/>
</dbReference>
<dbReference type="GO" id="GO:0004252">
    <property type="term" value="F:serine-type endopeptidase activity"/>
    <property type="evidence" value="ECO:0007669"/>
    <property type="project" value="InterPro"/>
</dbReference>
<dbReference type="InterPro" id="IPR033116">
    <property type="entry name" value="TRYPSIN_SER"/>
</dbReference>
<keyword evidence="3" id="KW-0720">Serine protease</keyword>
<gene>
    <name evidence="6" type="ORF">E5K04_15295</name>
</gene>
<feature type="domain" description="Peptidase S1" evidence="5">
    <location>
        <begin position="21"/>
        <end position="265"/>
    </location>
</feature>
<evidence type="ECO:0000259" key="5">
    <source>
        <dbReference type="PROSITE" id="PS50240"/>
    </source>
</evidence>
<accession>A0A4T0UJY5</accession>
<dbReference type="Gene3D" id="2.40.10.10">
    <property type="entry name" value="Trypsin-like serine proteases"/>
    <property type="match status" value="2"/>
</dbReference>
<organism evidence="6 7">
    <name type="scientific">Crenobacter intestini</name>
    <dbReference type="NCBI Taxonomy" id="2563443"/>
    <lineage>
        <taxon>Bacteria</taxon>
        <taxon>Pseudomonadati</taxon>
        <taxon>Pseudomonadota</taxon>
        <taxon>Betaproteobacteria</taxon>
        <taxon>Neisseriales</taxon>
        <taxon>Neisseriaceae</taxon>
        <taxon>Crenobacter</taxon>
    </lineage>
</organism>
<evidence type="ECO:0000256" key="2">
    <source>
        <dbReference type="ARBA" id="ARBA00023157"/>
    </source>
</evidence>
<keyword evidence="1 4" id="KW-0732">Signal</keyword>
<dbReference type="InterPro" id="IPR018114">
    <property type="entry name" value="TRYPSIN_HIS"/>
</dbReference>
<keyword evidence="3" id="KW-0378">Hydrolase</keyword>
<keyword evidence="7" id="KW-1185">Reference proteome</keyword>
<keyword evidence="2" id="KW-1015">Disulfide bond</keyword>
<name>A0A4T0UJY5_9NEIS</name>
<dbReference type="InterPro" id="IPR009003">
    <property type="entry name" value="Peptidase_S1_PA"/>
</dbReference>
<dbReference type="OrthoDB" id="267336at2"/>
<evidence type="ECO:0000313" key="7">
    <source>
        <dbReference type="Proteomes" id="UP000308891"/>
    </source>
</evidence>
<dbReference type="PANTHER" id="PTHR15462">
    <property type="entry name" value="SERINE PROTEASE"/>
    <property type="match status" value="1"/>
</dbReference>
<dbReference type="InterPro" id="IPR043504">
    <property type="entry name" value="Peptidase_S1_PA_chymotrypsin"/>
</dbReference>
<dbReference type="InterPro" id="IPR001314">
    <property type="entry name" value="Peptidase_S1A"/>
</dbReference>
<evidence type="ECO:0000256" key="1">
    <source>
        <dbReference type="ARBA" id="ARBA00022729"/>
    </source>
</evidence>
<dbReference type="SUPFAM" id="SSF50494">
    <property type="entry name" value="Trypsin-like serine proteases"/>
    <property type="match status" value="1"/>
</dbReference>
<keyword evidence="3 6" id="KW-0645">Protease</keyword>
<proteinExistence type="predicted"/>
<dbReference type="EMBL" id="STGJ01000023">
    <property type="protein sequence ID" value="TIC78661.1"/>
    <property type="molecule type" value="Genomic_DNA"/>
</dbReference>
<evidence type="ECO:0000313" key="6">
    <source>
        <dbReference type="EMBL" id="TIC78661.1"/>
    </source>
</evidence>
<dbReference type="Proteomes" id="UP000308891">
    <property type="component" value="Unassembled WGS sequence"/>
</dbReference>
<dbReference type="PROSITE" id="PS50240">
    <property type="entry name" value="TRYPSIN_DOM"/>
    <property type="match status" value="1"/>
</dbReference>
<evidence type="ECO:0000256" key="3">
    <source>
        <dbReference type="RuleBase" id="RU363034"/>
    </source>
</evidence>
<evidence type="ECO:0000256" key="4">
    <source>
        <dbReference type="SAM" id="SignalP"/>
    </source>
</evidence>
<dbReference type="GO" id="GO:0006508">
    <property type="term" value="P:proteolysis"/>
    <property type="evidence" value="ECO:0007669"/>
    <property type="project" value="UniProtKB-KW"/>
</dbReference>
<dbReference type="AlphaFoldDB" id="A0A4T0UJY5"/>
<reference evidence="6 7" key="1">
    <citation type="submission" date="2019-04" db="EMBL/GenBank/DDBJ databases">
        <title>Crenobacter sp. nov.</title>
        <authorList>
            <person name="Shi S."/>
        </authorList>
    </citation>
    <scope>NUCLEOTIDE SEQUENCE [LARGE SCALE GENOMIC DNA]</scope>
    <source>
        <strain evidence="6 7">GY 70310</strain>
    </source>
</reference>
<dbReference type="InterPro" id="IPR001254">
    <property type="entry name" value="Trypsin_dom"/>
</dbReference>
<dbReference type="PRINTS" id="PR00722">
    <property type="entry name" value="CHYMOTRYPSIN"/>
</dbReference>
<dbReference type="SMART" id="SM00020">
    <property type="entry name" value="Tryp_SPc"/>
    <property type="match status" value="1"/>
</dbReference>
<feature type="chain" id="PRO_5020392785" evidence="4">
    <location>
        <begin position="24"/>
        <end position="269"/>
    </location>
</feature>
<dbReference type="PROSITE" id="PS00134">
    <property type="entry name" value="TRYPSIN_HIS"/>
    <property type="match status" value="1"/>
</dbReference>
<dbReference type="Pfam" id="PF00089">
    <property type="entry name" value="Trypsin"/>
    <property type="match status" value="1"/>
</dbReference>